<dbReference type="AlphaFoldDB" id="A0A2D0NA13"/>
<dbReference type="Proteomes" id="UP000223913">
    <property type="component" value="Unassembled WGS sequence"/>
</dbReference>
<accession>A0A2D0NA13</accession>
<name>A0A2D0NA13_FLAN2</name>
<feature type="signal peptide" evidence="1">
    <location>
        <begin position="1"/>
        <end position="25"/>
    </location>
</feature>
<dbReference type="RefSeq" id="WP_143473425.1">
    <property type="nucleotide sequence ID" value="NZ_PDUD01000022.1"/>
</dbReference>
<proteinExistence type="predicted"/>
<dbReference type="OrthoDB" id="8245343at2"/>
<keyword evidence="1" id="KW-0732">Signal</keyword>
<evidence type="ECO:0000313" key="2">
    <source>
        <dbReference type="EMBL" id="PHN05327.1"/>
    </source>
</evidence>
<evidence type="ECO:0000256" key="1">
    <source>
        <dbReference type="SAM" id="SignalP"/>
    </source>
</evidence>
<gene>
    <name evidence="2" type="ORF">CRP01_17580</name>
</gene>
<evidence type="ECO:0008006" key="4">
    <source>
        <dbReference type="Google" id="ProtNLM"/>
    </source>
</evidence>
<keyword evidence="3" id="KW-1185">Reference proteome</keyword>
<sequence length="507" mass="56112">MNFVKIFPQYLLTCMVLFLFSSVNAQIATVGGYAPNPGAPKVAKVYAGNDGGAYYCTESGNKVYCFAEHPGRNYSYVIEGTRSGNVINAKFWGVPKEGATKTGTIKLQILPNASMKLIYQSGGFPSSTFSIKTISQIKNLLPRPSKTPAFSTLKLSDLDGGFKDANGYYYYFRQVGTKVVMFCERDFQKGQQPAGAFVFIGSRQGNGVQGTVVSVPKGIKQGKGNFGVQVMSNGSLKKFSAINFGSDLLSMILDIKDIPIPINHAVDVLDSQLKYTKIKLDGYDEGGKALTDGSYVQLKGMPAFKFSLPYLQVTTGSSRFPRLQTHRRSFINDMSSDIIQLKSLGGNKMRLTVIFENGGREIKRYCRQCAGKPGDGGPQDNIMQDWDLQNPRVDIEIELINKKTSGGKNSISFKTTNVKLHAWIDAPALWDKIEQWIMNKVRPEAEQRIMNYLNDPKLQTMVADKMYQGLLSASAYVNQYELLGYNLLNIQPKGIVVSNGKVVFQFK</sequence>
<dbReference type="EMBL" id="PDUD01000022">
    <property type="protein sequence ID" value="PHN05327.1"/>
    <property type="molecule type" value="Genomic_DNA"/>
</dbReference>
<comment type="caution">
    <text evidence="2">The sequence shown here is derived from an EMBL/GenBank/DDBJ whole genome shotgun (WGS) entry which is preliminary data.</text>
</comment>
<evidence type="ECO:0000313" key="3">
    <source>
        <dbReference type="Proteomes" id="UP000223913"/>
    </source>
</evidence>
<reference evidence="2 3" key="1">
    <citation type="submission" date="2017-10" db="EMBL/GenBank/DDBJ databases">
        <title>The draft genome sequence of Lewinella nigricans NBRC 102662.</title>
        <authorList>
            <person name="Wang K."/>
        </authorList>
    </citation>
    <scope>NUCLEOTIDE SEQUENCE [LARGE SCALE GENOMIC DNA]</scope>
    <source>
        <strain evidence="2 3">NBRC 102662</strain>
    </source>
</reference>
<feature type="chain" id="PRO_5012271420" description="DUF4403 family protein" evidence="1">
    <location>
        <begin position="26"/>
        <end position="507"/>
    </location>
</feature>
<organism evidence="2 3">
    <name type="scientific">Flavilitoribacter nigricans (strain ATCC 23147 / DSM 23189 / NBRC 102662 / NCIMB 1420 / SS-2)</name>
    <name type="common">Lewinella nigricans</name>
    <dbReference type="NCBI Taxonomy" id="1122177"/>
    <lineage>
        <taxon>Bacteria</taxon>
        <taxon>Pseudomonadati</taxon>
        <taxon>Bacteroidota</taxon>
        <taxon>Saprospiria</taxon>
        <taxon>Saprospirales</taxon>
        <taxon>Lewinellaceae</taxon>
        <taxon>Flavilitoribacter</taxon>
    </lineage>
</organism>
<protein>
    <recommendedName>
        <fullName evidence="4">DUF4403 family protein</fullName>
    </recommendedName>
</protein>